<reference evidence="1 2" key="1">
    <citation type="submission" date="2016-02" db="EMBL/GenBank/DDBJ databases">
        <title>Ulvibacter sp. LPB0005, isolated from Thais luteostoma.</title>
        <authorList>
            <person name="Shin S.-K."/>
            <person name="Yi H."/>
        </authorList>
    </citation>
    <scope>NUCLEOTIDE SEQUENCE [LARGE SCALE GENOMIC DNA]</scope>
    <source>
        <strain evidence="1 2">LPB0005</strain>
    </source>
</reference>
<evidence type="ECO:0000313" key="1">
    <source>
        <dbReference type="EMBL" id="OAB79661.1"/>
    </source>
</evidence>
<accession>A0A167IHM8</accession>
<dbReference type="AlphaFoldDB" id="A0A167IHM8"/>
<organism evidence="1 2">
    <name type="scientific">Cochleicola gelatinilyticus</name>
    <dbReference type="NCBI Taxonomy" id="1763537"/>
    <lineage>
        <taxon>Bacteria</taxon>
        <taxon>Pseudomonadati</taxon>
        <taxon>Bacteroidota</taxon>
        <taxon>Flavobacteriia</taxon>
        <taxon>Flavobacteriales</taxon>
        <taxon>Flavobacteriaceae</taxon>
        <taxon>Cochleicola</taxon>
    </lineage>
</organism>
<dbReference type="Proteomes" id="UP000077013">
    <property type="component" value="Unassembled WGS sequence"/>
</dbReference>
<comment type="caution">
    <text evidence="1">The sequence shown here is derived from an EMBL/GenBank/DDBJ whole genome shotgun (WGS) entry which is preliminary data.</text>
</comment>
<evidence type="ECO:0000313" key="2">
    <source>
        <dbReference type="Proteomes" id="UP000077013"/>
    </source>
</evidence>
<protein>
    <submittedName>
        <fullName evidence="1">Uncharacterized protein</fullName>
    </submittedName>
</protein>
<dbReference type="EMBL" id="LRXL01000026">
    <property type="protein sequence ID" value="OAB79661.1"/>
    <property type="molecule type" value="Genomic_DNA"/>
</dbReference>
<keyword evidence="2" id="KW-1185">Reference proteome</keyword>
<sequence length="62" mass="7244">MGAFVLYKVIASKKNAYPNIINSLIIIKELFKSNFNDLKKLYKIFFEVTLLIELDESDLFIL</sequence>
<name>A0A167IHM8_9FLAO</name>
<dbReference type="STRING" id="1763537.ULVI_02620"/>
<proteinExistence type="predicted"/>
<gene>
    <name evidence="1" type="ORF">ULVI_02620</name>
</gene>